<dbReference type="SUPFAM" id="SSF51735">
    <property type="entry name" value="NAD(P)-binding Rossmann-fold domains"/>
    <property type="match status" value="1"/>
</dbReference>
<proteinExistence type="predicted"/>
<dbReference type="InterPro" id="IPR036291">
    <property type="entry name" value="NAD(P)-bd_dom_sf"/>
</dbReference>
<dbReference type="EMBL" id="DXAV01000041">
    <property type="protein sequence ID" value="HIZ91466.1"/>
    <property type="molecule type" value="Genomic_DNA"/>
</dbReference>
<accession>A0A9D2GYS0</accession>
<sequence length="355" mass="39348">MDLKPIEELLRRTYQEAEYPALKEQMIRWAKDCPLTGMQLLDATPVYRNTLLKYLALIAAGAQLTVGISRVMAYDPGIVRLLEECGIPVYDADQCHADVTFDLILDCAGSFSHLTPRIGYVELTHSGIDAFQSNQRPVFFADGGKIKRIETCLGTGESYFRAMQQLGYKDWEGRKLVLFGCGKVGSGILFQAHSRGVKTTVISDISCLRPDIADYAAEIIDYRDLPCITEALQGAYAVVTATGVRNALSRIPEEILTGCGALLANMGVEDEFGPHIAPESVLNHKLTLNFILEEPTRLRYIDATMALHNAGAVYLKGQHFPPSYRFILPPEEIEAEILSITRQKGLLDKELAYIS</sequence>
<gene>
    <name evidence="1" type="ORF">H9807_05040</name>
</gene>
<evidence type="ECO:0000313" key="1">
    <source>
        <dbReference type="EMBL" id="HIZ91466.1"/>
    </source>
</evidence>
<reference evidence="1" key="2">
    <citation type="submission" date="2021-04" db="EMBL/GenBank/DDBJ databases">
        <authorList>
            <person name="Gilroy R."/>
        </authorList>
    </citation>
    <scope>NUCLEOTIDE SEQUENCE</scope>
    <source>
        <strain evidence="1">CHK118-2852</strain>
    </source>
</reference>
<dbReference type="SUPFAM" id="SSF52283">
    <property type="entry name" value="Formate/glycerate dehydrogenase catalytic domain-like"/>
    <property type="match status" value="1"/>
</dbReference>
<name>A0A9D2GYS0_9BACE</name>
<evidence type="ECO:0000313" key="2">
    <source>
        <dbReference type="Proteomes" id="UP000824108"/>
    </source>
</evidence>
<dbReference type="AlphaFoldDB" id="A0A9D2GYS0"/>
<organism evidence="1 2">
    <name type="scientific">Candidatus Bacteroides merdavium</name>
    <dbReference type="NCBI Taxonomy" id="2838472"/>
    <lineage>
        <taxon>Bacteria</taxon>
        <taxon>Pseudomonadati</taxon>
        <taxon>Bacteroidota</taxon>
        <taxon>Bacteroidia</taxon>
        <taxon>Bacteroidales</taxon>
        <taxon>Bacteroidaceae</taxon>
        <taxon>Bacteroides</taxon>
    </lineage>
</organism>
<comment type="caution">
    <text evidence="1">The sequence shown here is derived from an EMBL/GenBank/DDBJ whole genome shotgun (WGS) entry which is preliminary data.</text>
</comment>
<dbReference type="Proteomes" id="UP000824108">
    <property type="component" value="Unassembled WGS sequence"/>
</dbReference>
<protein>
    <recommendedName>
        <fullName evidence="3">Adenosylhomocysteinase</fullName>
    </recommendedName>
</protein>
<dbReference type="Gene3D" id="3.40.50.720">
    <property type="entry name" value="NAD(P)-binding Rossmann-like Domain"/>
    <property type="match status" value="1"/>
</dbReference>
<reference evidence="1" key="1">
    <citation type="journal article" date="2021" name="PeerJ">
        <title>Extensive microbial diversity within the chicken gut microbiome revealed by metagenomics and culture.</title>
        <authorList>
            <person name="Gilroy R."/>
            <person name="Ravi A."/>
            <person name="Getino M."/>
            <person name="Pursley I."/>
            <person name="Horton D.L."/>
            <person name="Alikhan N.F."/>
            <person name="Baker D."/>
            <person name="Gharbi K."/>
            <person name="Hall N."/>
            <person name="Watson M."/>
            <person name="Adriaenssens E.M."/>
            <person name="Foster-Nyarko E."/>
            <person name="Jarju S."/>
            <person name="Secka A."/>
            <person name="Antonio M."/>
            <person name="Oren A."/>
            <person name="Chaudhuri R.R."/>
            <person name="La Ragione R."/>
            <person name="Hildebrand F."/>
            <person name="Pallen M.J."/>
        </authorList>
    </citation>
    <scope>NUCLEOTIDE SEQUENCE</scope>
    <source>
        <strain evidence="1">CHK118-2852</strain>
    </source>
</reference>
<evidence type="ECO:0008006" key="3">
    <source>
        <dbReference type="Google" id="ProtNLM"/>
    </source>
</evidence>